<comment type="subcellular location">
    <subcellularLocation>
        <location evidence="2">Cell membrane</location>
        <topology evidence="2">Single-pass membrane protein</topology>
    </subcellularLocation>
</comment>
<evidence type="ECO:0000256" key="8">
    <source>
        <dbReference type="ARBA" id="ARBA00022989"/>
    </source>
</evidence>
<reference evidence="11 12" key="1">
    <citation type="submission" date="2014-09" db="EMBL/GenBank/DDBJ databases">
        <title>Genome sequencing and annotation of Bacillus Okhensis strain Kh10-101T.</title>
        <authorList>
            <person name="Prakash J.S."/>
        </authorList>
    </citation>
    <scope>NUCLEOTIDE SEQUENCE [LARGE SCALE GENOMIC DNA]</scope>
    <source>
        <strain evidence="12">Kh10-101T</strain>
    </source>
</reference>
<evidence type="ECO:0000256" key="1">
    <source>
        <dbReference type="ARBA" id="ARBA00002254"/>
    </source>
</evidence>
<dbReference type="PANTHER" id="PTHR35091:SF2">
    <property type="entry name" value="FLAGELLAR PROTEIN FLIL"/>
    <property type="match status" value="1"/>
</dbReference>
<keyword evidence="9 10" id="KW-0472">Membrane</keyword>
<dbReference type="EMBL" id="JRJU01000017">
    <property type="protein sequence ID" value="KHF39629.1"/>
    <property type="molecule type" value="Genomic_DNA"/>
</dbReference>
<dbReference type="OrthoDB" id="9799777at2"/>
<dbReference type="STRING" id="333138.LQ50_14455"/>
<keyword evidence="5 10" id="KW-0145">Chemotaxis</keyword>
<proteinExistence type="inferred from homology"/>
<dbReference type="PANTHER" id="PTHR35091">
    <property type="entry name" value="FLAGELLAR PROTEIN FLIL"/>
    <property type="match status" value="1"/>
</dbReference>
<evidence type="ECO:0000256" key="7">
    <source>
        <dbReference type="ARBA" id="ARBA00022779"/>
    </source>
</evidence>
<keyword evidence="7 10" id="KW-0283">Flagellar rotation</keyword>
<evidence type="ECO:0000256" key="6">
    <source>
        <dbReference type="ARBA" id="ARBA00022692"/>
    </source>
</evidence>
<organism evidence="11 12">
    <name type="scientific">Halalkalibacter okhensis</name>
    <dbReference type="NCBI Taxonomy" id="333138"/>
    <lineage>
        <taxon>Bacteria</taxon>
        <taxon>Bacillati</taxon>
        <taxon>Bacillota</taxon>
        <taxon>Bacilli</taxon>
        <taxon>Bacillales</taxon>
        <taxon>Bacillaceae</taxon>
        <taxon>Halalkalibacter</taxon>
    </lineage>
</organism>
<dbReference type="GO" id="GO:0005886">
    <property type="term" value="C:plasma membrane"/>
    <property type="evidence" value="ECO:0007669"/>
    <property type="project" value="UniProtKB-SubCell"/>
</dbReference>
<dbReference type="GO" id="GO:0006935">
    <property type="term" value="P:chemotaxis"/>
    <property type="evidence" value="ECO:0007669"/>
    <property type="project" value="UniProtKB-KW"/>
</dbReference>
<keyword evidence="8" id="KW-1133">Transmembrane helix</keyword>
<evidence type="ECO:0000256" key="4">
    <source>
        <dbReference type="ARBA" id="ARBA00022475"/>
    </source>
</evidence>
<dbReference type="AlphaFoldDB" id="A0A0B0IHS2"/>
<evidence type="ECO:0000256" key="9">
    <source>
        <dbReference type="ARBA" id="ARBA00023136"/>
    </source>
</evidence>
<name>A0A0B0IHS2_9BACI</name>
<protein>
    <recommendedName>
        <fullName evidence="10">Flagellar protein FliL</fullName>
    </recommendedName>
</protein>
<comment type="function">
    <text evidence="1 10">Controls the rotational direction of flagella during chemotaxis.</text>
</comment>
<dbReference type="InterPro" id="IPR005503">
    <property type="entry name" value="FliL"/>
</dbReference>
<evidence type="ECO:0000313" key="11">
    <source>
        <dbReference type="EMBL" id="KHF39629.1"/>
    </source>
</evidence>
<comment type="similarity">
    <text evidence="3 10">Belongs to the FliL family.</text>
</comment>
<evidence type="ECO:0000256" key="10">
    <source>
        <dbReference type="RuleBase" id="RU364125"/>
    </source>
</evidence>
<evidence type="ECO:0000313" key="12">
    <source>
        <dbReference type="Proteomes" id="UP000030832"/>
    </source>
</evidence>
<dbReference type="Proteomes" id="UP000030832">
    <property type="component" value="Unassembled WGS sequence"/>
</dbReference>
<sequence>MQKILISILLVLVVGLSSIIYLQNKDHSTNNDLATLEDRIFQTDNMIITIQNSSHLQLAVAIETDSKKSYSELENAYPLIENKMIHSLSSLERQEIQSEDGIERIEATIMASIGSLLTTGEVKNVYLTEKILQ</sequence>
<keyword evidence="6" id="KW-0812">Transmembrane</keyword>
<dbReference type="GO" id="GO:0009425">
    <property type="term" value="C:bacterial-type flagellum basal body"/>
    <property type="evidence" value="ECO:0007669"/>
    <property type="project" value="InterPro"/>
</dbReference>
<keyword evidence="12" id="KW-1185">Reference proteome</keyword>
<evidence type="ECO:0000256" key="5">
    <source>
        <dbReference type="ARBA" id="ARBA00022500"/>
    </source>
</evidence>
<evidence type="ECO:0000256" key="3">
    <source>
        <dbReference type="ARBA" id="ARBA00008281"/>
    </source>
</evidence>
<dbReference type="Pfam" id="PF03748">
    <property type="entry name" value="FliL"/>
    <property type="match status" value="1"/>
</dbReference>
<comment type="caution">
    <text evidence="11">The sequence shown here is derived from an EMBL/GenBank/DDBJ whole genome shotgun (WGS) entry which is preliminary data.</text>
</comment>
<keyword evidence="4 10" id="KW-1003">Cell membrane</keyword>
<dbReference type="RefSeq" id="WP_034630213.1">
    <property type="nucleotide sequence ID" value="NZ_JRJU01000017.1"/>
</dbReference>
<gene>
    <name evidence="11" type="ORF">LQ50_14455</name>
</gene>
<dbReference type="GO" id="GO:0071978">
    <property type="term" value="P:bacterial-type flagellum-dependent swarming motility"/>
    <property type="evidence" value="ECO:0007669"/>
    <property type="project" value="TreeGrafter"/>
</dbReference>
<accession>A0A0B0IHS2</accession>
<evidence type="ECO:0000256" key="2">
    <source>
        <dbReference type="ARBA" id="ARBA00004162"/>
    </source>
</evidence>